<dbReference type="PANTHER" id="PTHR47738">
    <property type="entry name" value="PTS SYSTEM FRUCTOSE-LIKE EIIA COMPONENT-RELATED"/>
    <property type="match status" value="1"/>
</dbReference>
<dbReference type="Proteomes" id="UP001431449">
    <property type="component" value="Unassembled WGS sequence"/>
</dbReference>
<sequence>MHLIDLLVPARVVAGASVTSKKRLLELLASLLADGRGSEAERAIFDSLCAREKLGSTGLGQGVAIPHGRSPALSSAVGCFIRLGEPLDFGAPDGKPVDLMFALGVPEHFTNQHLLLLSQLAELFSDADFTGRLRQAPDSAALFSLLSDWQLHHAAA</sequence>
<dbReference type="PANTHER" id="PTHR47738:SF1">
    <property type="entry name" value="NITROGEN REGULATORY PROTEIN"/>
    <property type="match status" value="1"/>
</dbReference>
<dbReference type="PROSITE" id="PS00372">
    <property type="entry name" value="PTS_EIIA_TYPE_2_HIS"/>
    <property type="match status" value="1"/>
</dbReference>
<dbReference type="InterPro" id="IPR051541">
    <property type="entry name" value="PTS_SugarTrans_NitroReg"/>
</dbReference>
<evidence type="ECO:0000313" key="3">
    <source>
        <dbReference type="Proteomes" id="UP001431449"/>
    </source>
</evidence>
<feature type="domain" description="PTS EIIA type-2" evidence="1">
    <location>
        <begin position="5"/>
        <end position="149"/>
    </location>
</feature>
<dbReference type="PROSITE" id="PS51094">
    <property type="entry name" value="PTS_EIIA_TYPE_2"/>
    <property type="match status" value="1"/>
</dbReference>
<evidence type="ECO:0000313" key="2">
    <source>
        <dbReference type="EMBL" id="MCK7593408.1"/>
    </source>
</evidence>
<keyword evidence="2" id="KW-0813">Transport</keyword>
<gene>
    <name evidence="2" type="ORF">M0G41_06975</name>
</gene>
<accession>A0ABT0GFT5</accession>
<organism evidence="2 3">
    <name type="scientific">Pseudomarimonas salicorniae</name>
    <dbReference type="NCBI Taxonomy" id="2933270"/>
    <lineage>
        <taxon>Bacteria</taxon>
        <taxon>Pseudomonadati</taxon>
        <taxon>Pseudomonadota</taxon>
        <taxon>Gammaproteobacteria</taxon>
        <taxon>Lysobacterales</taxon>
        <taxon>Lysobacteraceae</taxon>
        <taxon>Pseudomarimonas</taxon>
    </lineage>
</organism>
<reference evidence="2" key="1">
    <citation type="submission" date="2022-04" db="EMBL/GenBank/DDBJ databases">
        <title>Lysobacter sp. CAU 1642 isolated from sea sand.</title>
        <authorList>
            <person name="Kim W."/>
        </authorList>
    </citation>
    <scope>NUCLEOTIDE SEQUENCE</scope>
    <source>
        <strain evidence="2">CAU 1642</strain>
    </source>
</reference>
<dbReference type="EMBL" id="JALNMH010000004">
    <property type="protein sequence ID" value="MCK7593408.1"/>
    <property type="molecule type" value="Genomic_DNA"/>
</dbReference>
<evidence type="ECO:0000259" key="1">
    <source>
        <dbReference type="PROSITE" id="PS51094"/>
    </source>
</evidence>
<keyword evidence="2" id="KW-0762">Sugar transport</keyword>
<dbReference type="CDD" id="cd00211">
    <property type="entry name" value="PTS_IIA_fru"/>
    <property type="match status" value="1"/>
</dbReference>
<dbReference type="InterPro" id="IPR016152">
    <property type="entry name" value="PTrfase/Anion_transptr"/>
</dbReference>
<comment type="caution">
    <text evidence="2">The sequence shown here is derived from an EMBL/GenBank/DDBJ whole genome shotgun (WGS) entry which is preliminary data.</text>
</comment>
<dbReference type="Gene3D" id="3.40.930.10">
    <property type="entry name" value="Mannitol-specific EII, Chain A"/>
    <property type="match status" value="1"/>
</dbReference>
<dbReference type="SUPFAM" id="SSF55804">
    <property type="entry name" value="Phoshotransferase/anion transport protein"/>
    <property type="match status" value="1"/>
</dbReference>
<protein>
    <submittedName>
        <fullName evidence="2">PTS sugar transporter subunit IIA</fullName>
    </submittedName>
</protein>
<keyword evidence="3" id="KW-1185">Reference proteome</keyword>
<dbReference type="InterPro" id="IPR002178">
    <property type="entry name" value="PTS_EIIA_type-2_dom"/>
</dbReference>
<dbReference type="Pfam" id="PF00359">
    <property type="entry name" value="PTS_EIIA_2"/>
    <property type="match status" value="1"/>
</dbReference>
<proteinExistence type="predicted"/>
<name>A0ABT0GFT5_9GAMM</name>
<dbReference type="RefSeq" id="WP_248206899.1">
    <property type="nucleotide sequence ID" value="NZ_JALNMH010000004.1"/>
</dbReference>